<dbReference type="Gene3D" id="3.30.70.1230">
    <property type="entry name" value="Nucleotide cyclase"/>
    <property type="match status" value="1"/>
</dbReference>
<dbReference type="PANTHER" id="PTHR43081:SF1">
    <property type="entry name" value="ADENYLATE CYCLASE, TERMINAL-DIFFERENTIATION SPECIFIC"/>
    <property type="match status" value="1"/>
</dbReference>
<accession>A0A1Y2L0Z8</accession>
<dbReference type="PANTHER" id="PTHR43081">
    <property type="entry name" value="ADENYLATE CYCLASE, TERMINAL-DIFFERENTIATION SPECIFIC-RELATED"/>
    <property type="match status" value="1"/>
</dbReference>
<dbReference type="GO" id="GO:0035556">
    <property type="term" value="P:intracellular signal transduction"/>
    <property type="evidence" value="ECO:0007669"/>
    <property type="project" value="InterPro"/>
</dbReference>
<keyword evidence="1" id="KW-0812">Transmembrane</keyword>
<feature type="domain" description="HAMP" evidence="3">
    <location>
        <begin position="348"/>
        <end position="402"/>
    </location>
</feature>
<evidence type="ECO:0000313" key="5">
    <source>
        <dbReference type="Proteomes" id="UP000193391"/>
    </source>
</evidence>
<dbReference type="PROSITE" id="PS50885">
    <property type="entry name" value="HAMP"/>
    <property type="match status" value="1"/>
</dbReference>
<sequence length="615" mass="67337">MKINRRFSVLSVLLASFLATSIGGVGIALYLGLGAAYENTRNLWVLVADNELISLQQAMEERMHNVGARANWVASQVTQGRLDPDFDLGWDNTMRALAADEMNVMAYGLINGERRFVGYNPRDMTEINHILPIDDMLISEISQLRGPTNDKTGFPRWDPYFKQPVIVDWVPLFRNGHYLGTFVQYLSLSNLSHSLVRGRENSPGVPFIIIAGNRVLAHPMLQSWGDHVAAALSNGADQIERSPVPLPSTADIGDPVLANLGQSKKLDYPAYNKGTSLSDVQISGLDIGNQYSVIVTKQIPDTPFSPLILGIHFEESLFDAEFDRLVLTSILGAIVLGLSIILAVFVARHFTRPIRRFAAAARSLEAGHLDMTPTLIGSRIREYDDAARSFNHMIIALRDRERISSLFGKFLPPSIARQLLASGTDSGVLPPQQRDATVLFVDIVGFTSMCEQLEPARIVAMLNAYFDTITNIIEDHGGIITQFQGDAVLAVYNAFDDLNDHADAALDTAINIQKAIRNRLFDGQPVACRCGINTGRMIAGNVGATDRLSFTVHGDAVNSASRLEAENKRLGTQILLADSTRNQLSDPGRVEVAGDVLLRGRSQTTAVYTVGPDTI</sequence>
<dbReference type="CDD" id="cd07302">
    <property type="entry name" value="CHD"/>
    <property type="match status" value="1"/>
</dbReference>
<keyword evidence="1" id="KW-0472">Membrane</keyword>
<evidence type="ECO:0000259" key="3">
    <source>
        <dbReference type="PROSITE" id="PS50885"/>
    </source>
</evidence>
<dbReference type="Gene3D" id="6.10.340.10">
    <property type="match status" value="1"/>
</dbReference>
<keyword evidence="1" id="KW-1133">Transmembrane helix</keyword>
<dbReference type="PROSITE" id="PS50125">
    <property type="entry name" value="GUANYLATE_CYCLASE_2"/>
    <property type="match status" value="1"/>
</dbReference>
<dbReference type="EMBL" id="JFKA01000003">
    <property type="protein sequence ID" value="OSQ38901.1"/>
    <property type="molecule type" value="Genomic_DNA"/>
</dbReference>
<comment type="caution">
    <text evidence="4">The sequence shown here is derived from an EMBL/GenBank/DDBJ whole genome shotgun (WGS) entry which is preliminary data.</text>
</comment>
<feature type="transmembrane region" description="Helical" evidence="1">
    <location>
        <begin position="325"/>
        <end position="347"/>
    </location>
</feature>
<dbReference type="SUPFAM" id="SSF55073">
    <property type="entry name" value="Nucleotide cyclase"/>
    <property type="match status" value="1"/>
</dbReference>
<dbReference type="GO" id="GO:0016020">
    <property type="term" value="C:membrane"/>
    <property type="evidence" value="ECO:0007669"/>
    <property type="project" value="InterPro"/>
</dbReference>
<dbReference type="GO" id="GO:0009190">
    <property type="term" value="P:cyclic nucleotide biosynthetic process"/>
    <property type="evidence" value="ECO:0007669"/>
    <property type="project" value="InterPro"/>
</dbReference>
<dbReference type="InterPro" id="IPR003660">
    <property type="entry name" value="HAMP_dom"/>
</dbReference>
<dbReference type="Proteomes" id="UP000193391">
    <property type="component" value="Unassembled WGS sequence"/>
</dbReference>
<evidence type="ECO:0000259" key="2">
    <source>
        <dbReference type="PROSITE" id="PS50125"/>
    </source>
</evidence>
<proteinExistence type="predicted"/>
<dbReference type="SMART" id="SM00044">
    <property type="entry name" value="CYCc"/>
    <property type="match status" value="1"/>
</dbReference>
<dbReference type="STRING" id="1293891.TMES_09190"/>
<dbReference type="AlphaFoldDB" id="A0A1Y2L0Z8"/>
<dbReference type="InterPro" id="IPR001054">
    <property type="entry name" value="A/G_cyclase"/>
</dbReference>
<dbReference type="Pfam" id="PF00672">
    <property type="entry name" value="HAMP"/>
    <property type="match status" value="1"/>
</dbReference>
<keyword evidence="5" id="KW-1185">Reference proteome</keyword>
<protein>
    <submittedName>
        <fullName evidence="4">Guanylate cyclase</fullName>
    </submittedName>
</protein>
<evidence type="ECO:0000256" key="1">
    <source>
        <dbReference type="SAM" id="Phobius"/>
    </source>
</evidence>
<organism evidence="4 5">
    <name type="scientific">Thalassospira mesophila</name>
    <dbReference type="NCBI Taxonomy" id="1293891"/>
    <lineage>
        <taxon>Bacteria</taxon>
        <taxon>Pseudomonadati</taxon>
        <taxon>Pseudomonadota</taxon>
        <taxon>Alphaproteobacteria</taxon>
        <taxon>Rhodospirillales</taxon>
        <taxon>Thalassospiraceae</taxon>
        <taxon>Thalassospira</taxon>
    </lineage>
</organism>
<dbReference type="SMART" id="SM00304">
    <property type="entry name" value="HAMP"/>
    <property type="match status" value="1"/>
</dbReference>
<dbReference type="OrthoDB" id="9762462at2"/>
<gene>
    <name evidence="4" type="ORF">TMES_09190</name>
</gene>
<reference evidence="4 5" key="1">
    <citation type="submission" date="2014-03" db="EMBL/GenBank/DDBJ databases">
        <title>The draft genome sequence of Thalassospira mesophila JCM 18969.</title>
        <authorList>
            <person name="Lai Q."/>
            <person name="Shao Z."/>
        </authorList>
    </citation>
    <scope>NUCLEOTIDE SEQUENCE [LARGE SCALE GENOMIC DNA]</scope>
    <source>
        <strain evidence="4 5">JCM 18969</strain>
    </source>
</reference>
<dbReference type="CDD" id="cd06225">
    <property type="entry name" value="HAMP"/>
    <property type="match status" value="1"/>
</dbReference>
<dbReference type="InterPro" id="IPR029787">
    <property type="entry name" value="Nucleotide_cyclase"/>
</dbReference>
<dbReference type="InterPro" id="IPR050697">
    <property type="entry name" value="Adenylyl/Guanylyl_Cyclase_3/4"/>
</dbReference>
<evidence type="ECO:0000313" key="4">
    <source>
        <dbReference type="EMBL" id="OSQ38901.1"/>
    </source>
</evidence>
<dbReference type="Pfam" id="PF00211">
    <property type="entry name" value="Guanylate_cyc"/>
    <property type="match status" value="1"/>
</dbReference>
<feature type="domain" description="Guanylate cyclase" evidence="2">
    <location>
        <begin position="437"/>
        <end position="564"/>
    </location>
</feature>
<name>A0A1Y2L0Z8_9PROT</name>
<dbReference type="GO" id="GO:0004016">
    <property type="term" value="F:adenylate cyclase activity"/>
    <property type="evidence" value="ECO:0007669"/>
    <property type="project" value="UniProtKB-ARBA"/>
</dbReference>